<dbReference type="Proteomes" id="UP000694569">
    <property type="component" value="Unplaced"/>
</dbReference>
<reference evidence="1" key="2">
    <citation type="submission" date="2025-09" db="UniProtKB">
        <authorList>
            <consortium name="Ensembl"/>
        </authorList>
    </citation>
    <scope>IDENTIFICATION</scope>
</reference>
<evidence type="ECO:0000313" key="1">
    <source>
        <dbReference type="Ensembl" id="ENSLLEP00000027210.1"/>
    </source>
</evidence>
<dbReference type="GeneTree" id="ENSGT00940000154669"/>
<dbReference type="AlphaFoldDB" id="A0A8C5PSG1"/>
<proteinExistence type="predicted"/>
<dbReference type="PANTHER" id="PTHR21301:SF13">
    <property type="match status" value="1"/>
</dbReference>
<sequence>MLLYKEMTSKLTKMEPGGTCISVSEERAGCLLHKRECQVLIVANSSQYIHSHVLLREKFKPKTKFTPSFSEFSNIEVFVNLVTSEIESIKHKDLCWESNLSRSEQTALKELQDVRNIVIKQSDKGGNLVIMDFTNYVTMCMAHLNDRDGYRLLENDPTLVFTKDLETLLTQGEQLKILSNDNHKFLLPRYPTIPTLYCLPKIHKSLIAPPGRPIISGNNSLTERVSEYIDCYLRLLVLDTPSYARDTQHVLQKLSETHVPPGSIL</sequence>
<dbReference type="Ensembl" id="ENSLLET00000028269.1">
    <property type="protein sequence ID" value="ENSLLEP00000027210.1"/>
    <property type="gene ID" value="ENSLLEG00000017272.1"/>
</dbReference>
<reference evidence="1" key="1">
    <citation type="submission" date="2025-08" db="UniProtKB">
        <authorList>
            <consortium name="Ensembl"/>
        </authorList>
    </citation>
    <scope>IDENTIFICATION</scope>
</reference>
<evidence type="ECO:0000313" key="2">
    <source>
        <dbReference type="Proteomes" id="UP000694569"/>
    </source>
</evidence>
<protein>
    <submittedName>
        <fullName evidence="1">Uncharacterized protein</fullName>
    </submittedName>
</protein>
<dbReference type="PANTHER" id="PTHR21301">
    <property type="entry name" value="REVERSE TRANSCRIPTASE"/>
    <property type="match status" value="1"/>
</dbReference>
<accession>A0A8C5PSG1</accession>
<dbReference type="OrthoDB" id="9908549at2759"/>
<organism evidence="1 2">
    <name type="scientific">Leptobrachium leishanense</name>
    <name type="common">Leishan spiny toad</name>
    <dbReference type="NCBI Taxonomy" id="445787"/>
    <lineage>
        <taxon>Eukaryota</taxon>
        <taxon>Metazoa</taxon>
        <taxon>Chordata</taxon>
        <taxon>Craniata</taxon>
        <taxon>Vertebrata</taxon>
        <taxon>Euteleostomi</taxon>
        <taxon>Amphibia</taxon>
        <taxon>Batrachia</taxon>
        <taxon>Anura</taxon>
        <taxon>Pelobatoidea</taxon>
        <taxon>Megophryidae</taxon>
        <taxon>Leptobrachium</taxon>
    </lineage>
</organism>
<keyword evidence="2" id="KW-1185">Reference proteome</keyword>
<name>A0A8C5PSG1_9ANUR</name>